<dbReference type="OrthoDB" id="2017974at2759"/>
<feature type="region of interest" description="Disordered" evidence="1">
    <location>
        <begin position="102"/>
        <end position="146"/>
    </location>
</feature>
<dbReference type="EMBL" id="JAAOAQ010000240">
    <property type="protein sequence ID" value="KAF5560109.1"/>
    <property type="molecule type" value="Genomic_DNA"/>
</dbReference>
<name>A0A8H5NCJ8_9HYPO</name>
<comment type="caution">
    <text evidence="2">The sequence shown here is derived from an EMBL/GenBank/DDBJ whole genome shotgun (WGS) entry which is preliminary data.</text>
</comment>
<protein>
    <submittedName>
        <fullName evidence="2">Uncharacterized protein</fullName>
    </submittedName>
</protein>
<dbReference type="AlphaFoldDB" id="A0A8H5NCJ8"/>
<feature type="compositionally biased region" description="Basic and acidic residues" evidence="1">
    <location>
        <begin position="506"/>
        <end position="515"/>
    </location>
</feature>
<reference evidence="2 3" key="1">
    <citation type="submission" date="2020-05" db="EMBL/GenBank/DDBJ databases">
        <title>Identification and distribution of gene clusters putatively required for synthesis of sphingolipid metabolism inhibitors in phylogenetically diverse species of the filamentous fungus Fusarium.</title>
        <authorList>
            <person name="Kim H.-S."/>
            <person name="Busman M."/>
            <person name="Brown D.W."/>
            <person name="Divon H."/>
            <person name="Uhlig S."/>
            <person name="Proctor R.H."/>
        </authorList>
    </citation>
    <scope>NUCLEOTIDE SEQUENCE [LARGE SCALE GENOMIC DNA]</scope>
    <source>
        <strain evidence="2 3">NRRL 13617</strain>
    </source>
</reference>
<evidence type="ECO:0000313" key="2">
    <source>
        <dbReference type="EMBL" id="KAF5560109.1"/>
    </source>
</evidence>
<evidence type="ECO:0000313" key="3">
    <source>
        <dbReference type="Proteomes" id="UP000582016"/>
    </source>
</evidence>
<dbReference type="Proteomes" id="UP000582016">
    <property type="component" value="Unassembled WGS sequence"/>
</dbReference>
<proteinExistence type="predicted"/>
<feature type="region of interest" description="Disordered" evidence="1">
    <location>
        <begin position="505"/>
        <end position="525"/>
    </location>
</feature>
<feature type="compositionally biased region" description="Polar residues" evidence="1">
    <location>
        <begin position="102"/>
        <end position="119"/>
    </location>
</feature>
<gene>
    <name evidence="2" type="ORF">FPHYL_6791</name>
</gene>
<sequence>MANPQLGRHQDDGEELGCLRQTQSRRAQTLLGRYLWSEIEEVETSDLRVTTPVAECNNHLKEQPRPHREYARDDMGICTLPEQAVNSKYEIPPRRCRTRLSASVSPSKCVNNDSPSTTPKRLAEDTARNDSLPIPAPGSESKLMRQPDRPISHDQLVAEVKSIYAGLVMVESKCLEVDKAHSTEEHLTPEEWHWHQFIASQRRFFPENGGPFNLPSPKTSQDHELGALLSEVCLRSRSFCRLNSRLQPLLQATKGPPSCVRFVEFLTLIGALSDILSKYSSLVDFTDTILTGLFDLITNASTQIVFEFPNNVRHVCTTMPWTILPALLVLWGVCWMFIIGPGDLEPEKFLAPVPTFSPAPAAYDFLDNSAPAYYDFGLQSGFMPEPSTTSFEQRPTIDSLLLDNDGVSIDPEYLFQAAPQGPDFLSLGVLPMNSAGITEKSAKEDLTGALPAAVTPDPILQTYRDTNRQETFNPMVNVASVGQGVKNTGQKRTRMQHPALKSRFHARTEAARGPREGLPSNAFTT</sequence>
<accession>A0A8H5NCJ8</accession>
<keyword evidence="3" id="KW-1185">Reference proteome</keyword>
<organism evidence="2 3">
    <name type="scientific">Fusarium phyllophilum</name>
    <dbReference type="NCBI Taxonomy" id="47803"/>
    <lineage>
        <taxon>Eukaryota</taxon>
        <taxon>Fungi</taxon>
        <taxon>Dikarya</taxon>
        <taxon>Ascomycota</taxon>
        <taxon>Pezizomycotina</taxon>
        <taxon>Sordariomycetes</taxon>
        <taxon>Hypocreomycetidae</taxon>
        <taxon>Hypocreales</taxon>
        <taxon>Nectriaceae</taxon>
        <taxon>Fusarium</taxon>
        <taxon>Fusarium fujikuroi species complex</taxon>
    </lineage>
</organism>
<evidence type="ECO:0000256" key="1">
    <source>
        <dbReference type="SAM" id="MobiDB-lite"/>
    </source>
</evidence>